<evidence type="ECO:0000256" key="1">
    <source>
        <dbReference type="SAM" id="MobiDB-lite"/>
    </source>
</evidence>
<feature type="compositionally biased region" description="Polar residues" evidence="1">
    <location>
        <begin position="20"/>
        <end position="35"/>
    </location>
</feature>
<comment type="caution">
    <text evidence="2">The sequence shown here is derived from an EMBL/GenBank/DDBJ whole genome shotgun (WGS) entry which is preliminary data.</text>
</comment>
<feature type="region of interest" description="Disordered" evidence="1">
    <location>
        <begin position="132"/>
        <end position="155"/>
    </location>
</feature>
<sequence>MSSRPMSERQASAERPPVETPQSQTMSTIPPTSLSDPEPVPSEETAVHESETATPNASQKQTPPPHATPDPTLQTSECTQNEADIQMNQVSRVANGNTQTQTPSNRIRWTIPGMPRDSIESVRTLQLPVRRFGSRDGNASMRNDPSHGARETLQGKKSKWLAELCKNLK</sequence>
<protein>
    <submittedName>
        <fullName evidence="2">Uncharacterized protein</fullName>
    </submittedName>
</protein>
<feature type="compositionally biased region" description="Polar residues" evidence="1">
    <location>
        <begin position="52"/>
        <end position="61"/>
    </location>
</feature>
<proteinExistence type="predicted"/>
<gene>
    <name evidence="2" type="ORF">FMEXI_5651</name>
</gene>
<feature type="compositionally biased region" description="Polar residues" evidence="1">
    <location>
        <begin position="71"/>
        <end position="107"/>
    </location>
</feature>
<organism evidence="2 3">
    <name type="scientific">Fusarium mexicanum</name>
    <dbReference type="NCBI Taxonomy" id="751941"/>
    <lineage>
        <taxon>Eukaryota</taxon>
        <taxon>Fungi</taxon>
        <taxon>Dikarya</taxon>
        <taxon>Ascomycota</taxon>
        <taxon>Pezizomycotina</taxon>
        <taxon>Sordariomycetes</taxon>
        <taxon>Hypocreomycetidae</taxon>
        <taxon>Hypocreales</taxon>
        <taxon>Nectriaceae</taxon>
        <taxon>Fusarium</taxon>
        <taxon>Fusarium fujikuroi species complex</taxon>
    </lineage>
</organism>
<accession>A0A8H5J011</accession>
<feature type="compositionally biased region" description="Basic and acidic residues" evidence="1">
    <location>
        <begin position="144"/>
        <end position="154"/>
    </location>
</feature>
<name>A0A8H5J011_9HYPO</name>
<reference evidence="2 3" key="1">
    <citation type="submission" date="2020-05" db="EMBL/GenBank/DDBJ databases">
        <title>Identification and distribution of gene clusters putatively required for synthesis of sphingolipid metabolism inhibitors in phylogenetically diverse species of the filamentous fungus Fusarium.</title>
        <authorList>
            <person name="Kim H.-S."/>
            <person name="Busman M."/>
            <person name="Brown D.W."/>
            <person name="Divon H."/>
            <person name="Uhlig S."/>
            <person name="Proctor R.H."/>
        </authorList>
    </citation>
    <scope>NUCLEOTIDE SEQUENCE [LARGE SCALE GENOMIC DNA]</scope>
    <source>
        <strain evidence="2 3">NRRL 53147</strain>
    </source>
</reference>
<keyword evidence="3" id="KW-1185">Reference proteome</keyword>
<evidence type="ECO:0000313" key="2">
    <source>
        <dbReference type="EMBL" id="KAF5546390.1"/>
    </source>
</evidence>
<evidence type="ECO:0000313" key="3">
    <source>
        <dbReference type="Proteomes" id="UP000522262"/>
    </source>
</evidence>
<dbReference type="Proteomes" id="UP000522262">
    <property type="component" value="Unassembled WGS sequence"/>
</dbReference>
<dbReference type="EMBL" id="JAAOAM010000115">
    <property type="protein sequence ID" value="KAF5546390.1"/>
    <property type="molecule type" value="Genomic_DNA"/>
</dbReference>
<feature type="region of interest" description="Disordered" evidence="1">
    <location>
        <begin position="1"/>
        <end position="112"/>
    </location>
</feature>
<dbReference type="AlphaFoldDB" id="A0A8H5J011"/>